<feature type="domain" description="Peptidase M12A" evidence="3">
    <location>
        <begin position="160"/>
        <end position="345"/>
    </location>
</feature>
<feature type="region of interest" description="Disordered" evidence="1">
    <location>
        <begin position="48"/>
        <end position="68"/>
    </location>
</feature>
<evidence type="ECO:0000256" key="2">
    <source>
        <dbReference type="SAM" id="SignalP"/>
    </source>
</evidence>
<keyword evidence="2" id="KW-0732">Signal</keyword>
<dbReference type="EMBL" id="RBNJ01000864">
    <property type="protein sequence ID" value="RUS33865.1"/>
    <property type="molecule type" value="Genomic_DNA"/>
</dbReference>
<dbReference type="PANTHER" id="PTHR10127:SF850">
    <property type="entry name" value="METALLOENDOPEPTIDASE"/>
    <property type="match status" value="1"/>
</dbReference>
<proteinExistence type="predicted"/>
<protein>
    <recommendedName>
        <fullName evidence="3">Peptidase M12A domain-containing protein</fullName>
    </recommendedName>
</protein>
<comment type="caution">
    <text evidence="4">The sequence shown here is derived from an EMBL/GenBank/DDBJ whole genome shotgun (WGS) entry which is preliminary data.</text>
</comment>
<dbReference type="SUPFAM" id="SSF55486">
    <property type="entry name" value="Metalloproteases ('zincins'), catalytic domain"/>
    <property type="match status" value="1"/>
</dbReference>
<feature type="compositionally biased region" description="Pro residues" evidence="1">
    <location>
        <begin position="50"/>
        <end position="61"/>
    </location>
</feature>
<dbReference type="Gene3D" id="3.40.390.10">
    <property type="entry name" value="Collagenase (Catalytic Domain)"/>
    <property type="match status" value="1"/>
</dbReference>
<reference evidence="4 5" key="1">
    <citation type="journal article" date="2018" name="New Phytol.">
        <title>Phylogenomics of Endogonaceae and evolution of mycorrhizas within Mucoromycota.</title>
        <authorList>
            <person name="Chang Y."/>
            <person name="Desiro A."/>
            <person name="Na H."/>
            <person name="Sandor L."/>
            <person name="Lipzen A."/>
            <person name="Clum A."/>
            <person name="Barry K."/>
            <person name="Grigoriev I.V."/>
            <person name="Martin F.M."/>
            <person name="Stajich J.E."/>
            <person name="Smith M.E."/>
            <person name="Bonito G."/>
            <person name="Spatafora J.W."/>
        </authorList>
    </citation>
    <scope>NUCLEOTIDE SEQUENCE [LARGE SCALE GENOMIC DNA]</scope>
    <source>
        <strain evidence="4 5">AD002</strain>
    </source>
</reference>
<dbReference type="GO" id="GO:0006508">
    <property type="term" value="P:proteolysis"/>
    <property type="evidence" value="ECO:0007669"/>
    <property type="project" value="InterPro"/>
</dbReference>
<dbReference type="InterPro" id="IPR024079">
    <property type="entry name" value="MetalloPept_cat_dom_sf"/>
</dbReference>
<gene>
    <name evidence="4" type="ORF">BC938DRAFT_483426</name>
</gene>
<dbReference type="Pfam" id="PF01400">
    <property type="entry name" value="Astacin"/>
    <property type="match status" value="1"/>
</dbReference>
<feature type="signal peptide" evidence="2">
    <location>
        <begin position="1"/>
        <end position="23"/>
    </location>
</feature>
<organism evidence="4 5">
    <name type="scientific">Jimgerdemannia flammicorona</name>
    <dbReference type="NCBI Taxonomy" id="994334"/>
    <lineage>
        <taxon>Eukaryota</taxon>
        <taxon>Fungi</taxon>
        <taxon>Fungi incertae sedis</taxon>
        <taxon>Mucoromycota</taxon>
        <taxon>Mucoromycotina</taxon>
        <taxon>Endogonomycetes</taxon>
        <taxon>Endogonales</taxon>
        <taxon>Endogonaceae</taxon>
        <taxon>Jimgerdemannia</taxon>
    </lineage>
</organism>
<evidence type="ECO:0000313" key="5">
    <source>
        <dbReference type="Proteomes" id="UP000274822"/>
    </source>
</evidence>
<evidence type="ECO:0000259" key="3">
    <source>
        <dbReference type="Pfam" id="PF01400"/>
    </source>
</evidence>
<dbReference type="InterPro" id="IPR001506">
    <property type="entry name" value="Peptidase_M12A"/>
</dbReference>
<dbReference type="AlphaFoldDB" id="A0A433QVV4"/>
<evidence type="ECO:0000313" key="4">
    <source>
        <dbReference type="EMBL" id="RUS33865.1"/>
    </source>
</evidence>
<dbReference type="GO" id="GO:0004222">
    <property type="term" value="F:metalloendopeptidase activity"/>
    <property type="evidence" value="ECO:0007669"/>
    <property type="project" value="InterPro"/>
</dbReference>
<keyword evidence="5" id="KW-1185">Reference proteome</keyword>
<dbReference type="Proteomes" id="UP000274822">
    <property type="component" value="Unassembled WGS sequence"/>
</dbReference>
<dbReference type="PANTHER" id="PTHR10127">
    <property type="entry name" value="DISCOIDIN, CUB, EGF, LAMININ , AND ZINC METALLOPROTEASE DOMAIN CONTAINING"/>
    <property type="match status" value="1"/>
</dbReference>
<accession>A0A433QVV4</accession>
<evidence type="ECO:0000256" key="1">
    <source>
        <dbReference type="SAM" id="MobiDB-lite"/>
    </source>
</evidence>
<sequence>MKKPSLACIISLVVMFRAVMVQADEDNERPHSAATNAVVVPYSAGADIPVPHPTTPQPTATPQPTNNPATTIAATIARRRTSRFERVPFYVTPGNLTVIDGDIVFDKFHNFKKYARIINPDNVPLGVNLCPCSEYAPEAGVYPKPYGAGLTLHPAPENLWPNATIVYKYCSHEVKNKVQKYVDKAIERWRRKSSFLQFEEVGVCCEEVPGQLTIDSMNCANCIATYGYSATEPLYMNLQQPSYCKPPGLSNKGCFEDDATHLFGHVLGLNHETLRADRNEHQEFHCENVLDFHPKNHSCESDNCLGLACAFRISHDYKPYGVYDIDSIMQFPAHMFAKSGRMTLQDKPGTGEHVPRYMRGSPSIGDRVRVGELYGLECKF</sequence>
<feature type="chain" id="PRO_5019314136" description="Peptidase M12A domain-containing protein" evidence="2">
    <location>
        <begin position="24"/>
        <end position="380"/>
    </location>
</feature>
<name>A0A433QVV4_9FUNG</name>